<evidence type="ECO:0000256" key="1">
    <source>
        <dbReference type="SAM" id="MobiDB-lite"/>
    </source>
</evidence>
<proteinExistence type="predicted"/>
<dbReference type="InterPro" id="IPR036116">
    <property type="entry name" value="FN3_sf"/>
</dbReference>
<dbReference type="Gene3D" id="2.60.120.200">
    <property type="match status" value="2"/>
</dbReference>
<dbReference type="Gene3D" id="2.60.40.10">
    <property type="entry name" value="Immunoglobulins"/>
    <property type="match status" value="3"/>
</dbReference>
<feature type="region of interest" description="Disordered" evidence="1">
    <location>
        <begin position="44"/>
        <end position="65"/>
    </location>
</feature>
<evidence type="ECO:0000313" key="3">
    <source>
        <dbReference type="EMBL" id="QOV89185.1"/>
    </source>
</evidence>
<feature type="compositionally biased region" description="Low complexity" evidence="1">
    <location>
        <begin position="52"/>
        <end position="65"/>
    </location>
</feature>
<dbReference type="KEGG" id="hbs:IPV69_23710"/>
<sequence length="1472" mass="149800">MKKRTAGRHRLFRAIAPIEPMESRLMMCATHSALVVDFFTDDPAASSVQSQPPGETTGATPAGTPSYSTLANGMPVLSSLSSAPTALYLDFDGDASGSNPYVATVSPYSEDADATTFNVAEQRTIFEAWREMSSYFAMFDINVTTVQPASGTPKAWLAVGNNISGGYSYVNVFPNTTPESWNQSGDARTRVSGLAHEIGHNFGLQHQATWDQWGTLTAEYAGATDPLHGSIMGVDYSGTIHKFILGHNSTASGVTTLQDDIAVIANKIKPYQAVGGDGMRADDFGNTIATATALPVSGAAQWTSGIIERLTDADAFSFVVSSDGTYALSAAPDAPSGADLKLSVFTAGGELLATADGVNNVQQITMPLTTGTYYAVVSSHQNYGDVGRYFMSVSALPSGWKSTDVGTGVSGYSVHDGATGTFSLIGTGAGITGTSDGLQYAYQTLTGDGTIVARVANVDGTAAGALAGVTIRESAAANAREVSIVKTYSSGARFYSRASTGGGTTTVSGAAGAFSPGWVKLQRVGNTFTGFTSTDGVTWTQLGTASVSMAGTVTIGLATASANNHAMNVGQFDNVSVTGALGAATPVYNALPAPSNPSLVLAGGTGLTLTWDAVAGAASYVVERSDDGVTFAQVGAPAGTTYTDASLAGSQRYFYRVSASDGTGRSVPSLVISEVNRPSAVTSFSITKPNATQLVLNWRETTGETGYRIERSTDGVTFATLATVGANVPSYTDSGLSAANVYSYRVTPTSALGDGVTSAVVSVSPRLAAVNPTLGAVAVGSIAINWTDIANETGYRIERSTNGTTFASLATVAAGTTTYIDTTVASAGEYYYRVYGTTSYTQSLNGGIKFAAAPSATPPAAPWTSQDIGTAYGPGTTDLTAGVYKLVSSGSDIAGTSDSFRFTSQSITGDGEIRARVDSVENTAAGAKVGVMIRQSAAANSANVFIYVTPTTIGFSYRTSAGGSTTSVPTVTGTAPRWVRLVRSGSTITGAYSSDGIAWTTIGSATVALTGSTLAGIAGTSNSTTLLNTSTVSNLTVTAAAGILVTAPTPSATTTEAGGSASFTVALASAPAADVVIAVSSSNTAEGVVAPTTLTFTSLNWSTPQSVVVTGVDDATVDGNVSYTVVLGSAVSADLSYNGLDAADVAFTNQDNDTLPPPPPPPPVAATRFFVLDDGTVDQRFKYTANGTQNGSTSLSVGNTAPRGAAINAAGDRIWVVDKNRTVYVYDAAGAVVGSWTAGTISTTSTIEGIATNGTDLWIVDARADRVYFYSGAASRTSGSQTAASSFALASGNSTPKDIVGDGTSLWIVNDGSKSDQVYKYTVAGALLGNWTLTGGGGKPTGLALDLAGSGDLWIVDNSTDRSYRYAAAATRTSGSQAAASSYALAAGNTNAQGIVAPAVALPASSFSDVSSSPVATDPTTAGTLPPGQTKRPEGKPSSSGLTNPVAIRVVPSFVSGSDDLDSGEDDSELLD</sequence>
<gene>
    <name evidence="3" type="ORF">IPV69_23710</name>
</gene>
<accession>A0A7M2WUI6</accession>
<organism evidence="3 4">
    <name type="scientific">Humisphaera borealis</name>
    <dbReference type="NCBI Taxonomy" id="2807512"/>
    <lineage>
        <taxon>Bacteria</taxon>
        <taxon>Pseudomonadati</taxon>
        <taxon>Planctomycetota</taxon>
        <taxon>Phycisphaerae</taxon>
        <taxon>Tepidisphaerales</taxon>
        <taxon>Tepidisphaeraceae</taxon>
        <taxon>Humisphaera</taxon>
    </lineage>
</organism>
<reference evidence="3 4" key="1">
    <citation type="submission" date="2020-10" db="EMBL/GenBank/DDBJ databases">
        <title>Wide distribution of Phycisphaera-like planctomycetes from WD2101 soil group in peatlands and genome analysis of the first cultivated representative.</title>
        <authorList>
            <person name="Dedysh S.N."/>
            <person name="Beletsky A.V."/>
            <person name="Ivanova A."/>
            <person name="Kulichevskaya I.S."/>
            <person name="Suzina N.E."/>
            <person name="Philippov D.A."/>
            <person name="Rakitin A.L."/>
            <person name="Mardanov A.V."/>
            <person name="Ravin N.V."/>
        </authorList>
    </citation>
    <scope>NUCLEOTIDE SEQUENCE [LARGE SCALE GENOMIC DNA]</scope>
    <source>
        <strain evidence="3 4">M1803</strain>
    </source>
</reference>
<dbReference type="InterPro" id="IPR011042">
    <property type="entry name" value="6-blade_b-propeller_TolB-like"/>
</dbReference>
<evidence type="ECO:0000313" key="4">
    <source>
        <dbReference type="Proteomes" id="UP000593765"/>
    </source>
</evidence>
<feature type="compositionally biased region" description="Polar residues" evidence="1">
    <location>
        <begin position="1414"/>
        <end position="1423"/>
    </location>
</feature>
<dbReference type="Proteomes" id="UP000593765">
    <property type="component" value="Chromosome"/>
</dbReference>
<dbReference type="SUPFAM" id="SSF89260">
    <property type="entry name" value="Collagen-binding domain"/>
    <property type="match status" value="1"/>
</dbReference>
<dbReference type="CDD" id="cd00063">
    <property type="entry name" value="FN3"/>
    <property type="match status" value="2"/>
</dbReference>
<dbReference type="Gene3D" id="2.120.10.30">
    <property type="entry name" value="TolB, C-terminal domain"/>
    <property type="match status" value="1"/>
</dbReference>
<keyword evidence="4" id="KW-1185">Reference proteome</keyword>
<dbReference type="SMART" id="SM00060">
    <property type="entry name" value="FN3"/>
    <property type="match status" value="3"/>
</dbReference>
<name>A0A7M2WUI6_9BACT</name>
<feature type="region of interest" description="Disordered" evidence="1">
    <location>
        <begin position="1453"/>
        <end position="1472"/>
    </location>
</feature>
<dbReference type="SUPFAM" id="SSF49265">
    <property type="entry name" value="Fibronectin type III"/>
    <property type="match status" value="2"/>
</dbReference>
<feature type="compositionally biased region" description="Acidic residues" evidence="1">
    <location>
        <begin position="1459"/>
        <end position="1472"/>
    </location>
</feature>
<feature type="domain" description="Fibronectin type-III" evidence="2">
    <location>
        <begin position="677"/>
        <end position="768"/>
    </location>
</feature>
<dbReference type="InterPro" id="IPR003961">
    <property type="entry name" value="FN3_dom"/>
</dbReference>
<dbReference type="SUPFAM" id="SSF63825">
    <property type="entry name" value="YWTD domain"/>
    <property type="match status" value="1"/>
</dbReference>
<dbReference type="InterPro" id="IPR013783">
    <property type="entry name" value="Ig-like_fold"/>
</dbReference>
<evidence type="ECO:0000259" key="2">
    <source>
        <dbReference type="PROSITE" id="PS50853"/>
    </source>
</evidence>
<feature type="region of interest" description="Disordered" evidence="1">
    <location>
        <begin position="1408"/>
        <end position="1445"/>
    </location>
</feature>
<dbReference type="SUPFAM" id="SSF55486">
    <property type="entry name" value="Metalloproteases ('zincins'), catalytic domain"/>
    <property type="match status" value="1"/>
</dbReference>
<dbReference type="PROSITE" id="PS50853">
    <property type="entry name" value="FN3"/>
    <property type="match status" value="1"/>
</dbReference>
<dbReference type="Gene3D" id="2.60.120.380">
    <property type="match status" value="1"/>
</dbReference>
<dbReference type="RefSeq" id="WP_206292209.1">
    <property type="nucleotide sequence ID" value="NZ_CP063458.1"/>
</dbReference>
<protein>
    <recommendedName>
        <fullName evidence="2">Fibronectin type-III domain-containing protein</fullName>
    </recommendedName>
</protein>
<dbReference type="EMBL" id="CP063458">
    <property type="protein sequence ID" value="QOV89185.1"/>
    <property type="molecule type" value="Genomic_DNA"/>
</dbReference>